<protein>
    <recommendedName>
        <fullName evidence="3">Acetaldehyde dehydrogenase</fullName>
        <ecNumber evidence="3">1.2.1.10</ecNumber>
    </recommendedName>
    <alternativeName>
        <fullName evidence="3">Acetaldehyde dehydrogenase [acetylating]</fullName>
    </alternativeName>
</protein>
<dbReference type="EC" id="1.2.1.10" evidence="3"/>
<dbReference type="RefSeq" id="WP_210190629.1">
    <property type="nucleotide sequence ID" value="NZ_LT840184.1"/>
</dbReference>
<dbReference type="Pfam" id="PF09290">
    <property type="entry name" value="AcetDehyd-dimer"/>
    <property type="match status" value="1"/>
</dbReference>
<keyword evidence="6" id="KW-1185">Reference proteome</keyword>
<feature type="binding site" evidence="3">
    <location>
        <position position="270"/>
    </location>
    <ligand>
        <name>NAD(+)</name>
        <dbReference type="ChEBI" id="CHEBI:57540"/>
    </ligand>
</feature>
<feature type="domain" description="Semialdehyde dehydrogenase NAD-binding" evidence="4">
    <location>
        <begin position="7"/>
        <end position="120"/>
    </location>
</feature>
<dbReference type="AlphaFoldDB" id="A0A1X7GCB2"/>
<dbReference type="GO" id="GO:0051287">
    <property type="term" value="F:NAD binding"/>
    <property type="evidence" value="ECO:0007669"/>
    <property type="project" value="UniProtKB-UniRule"/>
</dbReference>
<dbReference type="STRING" id="1313296.SAMN05661091_0365"/>
<dbReference type="SMART" id="SM00859">
    <property type="entry name" value="Semialdhyde_dh"/>
    <property type="match status" value="1"/>
</dbReference>
<keyword evidence="3" id="KW-0058">Aromatic hydrocarbons catabolism</keyword>
<dbReference type="GO" id="GO:0008774">
    <property type="term" value="F:acetaldehyde dehydrogenase (acetylating) activity"/>
    <property type="evidence" value="ECO:0007669"/>
    <property type="project" value="UniProtKB-UniRule"/>
</dbReference>
<evidence type="ECO:0000256" key="3">
    <source>
        <dbReference type="HAMAP-Rule" id="MF_01657"/>
    </source>
</evidence>
<dbReference type="PIRSF" id="PIRSF015689">
    <property type="entry name" value="Actaldh_dh_actl"/>
    <property type="match status" value="1"/>
</dbReference>
<keyword evidence="2 3" id="KW-0520">NAD</keyword>
<reference evidence="5 6" key="1">
    <citation type="submission" date="2017-04" db="EMBL/GenBank/DDBJ databases">
        <authorList>
            <person name="Afonso C.L."/>
            <person name="Miller P.J."/>
            <person name="Scott M.A."/>
            <person name="Spackman E."/>
            <person name="Goraichik I."/>
            <person name="Dimitrov K.M."/>
            <person name="Suarez D.L."/>
            <person name="Swayne D.E."/>
        </authorList>
    </citation>
    <scope>NUCLEOTIDE SEQUENCE [LARGE SCALE GENOMIC DNA]</scope>
    <source>
        <strain evidence="5 6">N3/975</strain>
    </source>
</reference>
<dbReference type="InterPro" id="IPR015426">
    <property type="entry name" value="Acetylaldehyde_DH_C"/>
</dbReference>
<dbReference type="SUPFAM" id="SSF51735">
    <property type="entry name" value="NAD(P)-binding Rossmann-fold domains"/>
    <property type="match status" value="1"/>
</dbReference>
<dbReference type="NCBIfam" id="NF006157">
    <property type="entry name" value="PRK08300.1"/>
    <property type="match status" value="1"/>
</dbReference>
<dbReference type="Proteomes" id="UP000192940">
    <property type="component" value="Chromosome I"/>
</dbReference>
<evidence type="ECO:0000256" key="1">
    <source>
        <dbReference type="ARBA" id="ARBA00009244"/>
    </source>
</evidence>
<sequence>MIDSRLKVAILGSGNIGTDLLMKTIRSPYLTCTYFVGRHIDSLGIQKAMRKGIRVSDQSIDALINDPDSFDLVFDATSAKSHKAHAPILKEMGKVVIDLTPSNIGEKCVPAVNIDRCIHYDNVNMVTCGGQASIPLAFAIGQTQTDVEYIEVVSSIASKSAGPATRNNLDEYIETTEKGISKFSNCNQVKAILNLNPAEPCIDMQTTVFAKVKSPRLVNLTKYVNEMVEKMRNYVPGYQLLIPPTIENERIVIMVKVQGLGDFLPAYAGNLDIINCAAIAMAEKHALARNVSNERGV</sequence>
<evidence type="ECO:0000313" key="5">
    <source>
        <dbReference type="EMBL" id="SMF67566.1"/>
    </source>
</evidence>
<dbReference type="Gene3D" id="3.40.50.720">
    <property type="entry name" value="NAD(P)-binding Rossmann-like Domain"/>
    <property type="match status" value="1"/>
</dbReference>
<comment type="similarity">
    <text evidence="1 3">Belongs to the acetaldehyde dehydrogenase family.</text>
</comment>
<evidence type="ECO:0000259" key="4">
    <source>
        <dbReference type="SMART" id="SM00859"/>
    </source>
</evidence>
<evidence type="ECO:0000256" key="2">
    <source>
        <dbReference type="ARBA" id="ARBA00023027"/>
    </source>
</evidence>
<comment type="catalytic activity">
    <reaction evidence="3">
        <text>acetaldehyde + NAD(+) + CoA = acetyl-CoA + NADH + H(+)</text>
        <dbReference type="Rhea" id="RHEA:23288"/>
        <dbReference type="ChEBI" id="CHEBI:15343"/>
        <dbReference type="ChEBI" id="CHEBI:15378"/>
        <dbReference type="ChEBI" id="CHEBI:57287"/>
        <dbReference type="ChEBI" id="CHEBI:57288"/>
        <dbReference type="ChEBI" id="CHEBI:57540"/>
        <dbReference type="ChEBI" id="CHEBI:57945"/>
        <dbReference type="EC" id="1.2.1.10"/>
    </reaction>
</comment>
<dbReference type="InterPro" id="IPR036291">
    <property type="entry name" value="NAD(P)-bd_dom_sf"/>
</dbReference>
<dbReference type="SUPFAM" id="SSF55347">
    <property type="entry name" value="Glyceraldehyde-3-phosphate dehydrogenase-like, C-terminal domain"/>
    <property type="match status" value="1"/>
</dbReference>
<proteinExistence type="inferred from homology"/>
<dbReference type="InterPro" id="IPR000534">
    <property type="entry name" value="Semialdehyde_DH_NAD-bd"/>
</dbReference>
<dbReference type="NCBIfam" id="TIGR03215">
    <property type="entry name" value="ac_ald_DH_ac"/>
    <property type="match status" value="1"/>
</dbReference>
<dbReference type="InterPro" id="IPR003361">
    <property type="entry name" value="Acetaldehyde_dehydrogenase"/>
</dbReference>
<dbReference type="CDD" id="cd23933">
    <property type="entry name" value="ALDH_C"/>
    <property type="match status" value="1"/>
</dbReference>
<dbReference type="HAMAP" id="MF_01657">
    <property type="entry name" value="Ac_ald_DH_ac"/>
    <property type="match status" value="1"/>
</dbReference>
<gene>
    <name evidence="5" type="ORF">SAMN05661091_0365</name>
</gene>
<feature type="binding site" evidence="3">
    <location>
        <begin position="160"/>
        <end position="168"/>
    </location>
    <ligand>
        <name>NAD(+)</name>
        <dbReference type="ChEBI" id="CHEBI:57540"/>
    </ligand>
</feature>
<feature type="active site" description="Acyl-thioester intermediate" evidence="3">
    <location>
        <position position="128"/>
    </location>
</feature>
<dbReference type="Pfam" id="PF01118">
    <property type="entry name" value="Semialdhyde_dh"/>
    <property type="match status" value="1"/>
</dbReference>
<evidence type="ECO:0000313" key="6">
    <source>
        <dbReference type="Proteomes" id="UP000192940"/>
    </source>
</evidence>
<accession>A0A1X7GCB2</accession>
<organism evidence="5 6">
    <name type="scientific">Paenibacillus uliginis N3/975</name>
    <dbReference type="NCBI Taxonomy" id="1313296"/>
    <lineage>
        <taxon>Bacteria</taxon>
        <taxon>Bacillati</taxon>
        <taxon>Bacillota</taxon>
        <taxon>Bacilli</taxon>
        <taxon>Bacillales</taxon>
        <taxon>Paenibacillaceae</taxon>
        <taxon>Paenibacillus</taxon>
    </lineage>
</organism>
<dbReference type="Gene3D" id="3.30.360.10">
    <property type="entry name" value="Dihydrodipicolinate Reductase, domain 2"/>
    <property type="match status" value="1"/>
</dbReference>
<feature type="binding site" evidence="3">
    <location>
        <begin position="13"/>
        <end position="16"/>
    </location>
    <ligand>
        <name>NAD(+)</name>
        <dbReference type="ChEBI" id="CHEBI:57540"/>
    </ligand>
</feature>
<dbReference type="EMBL" id="LT840184">
    <property type="protein sequence ID" value="SMF67566.1"/>
    <property type="molecule type" value="Genomic_DNA"/>
</dbReference>
<keyword evidence="3" id="KW-0560">Oxidoreductase</keyword>
<name>A0A1X7GCB2_9BACL</name>